<keyword evidence="2" id="KW-1185">Reference proteome</keyword>
<dbReference type="Gene3D" id="3.80.10.10">
    <property type="entry name" value="Ribonuclease Inhibitor"/>
    <property type="match status" value="1"/>
</dbReference>
<dbReference type="InterPro" id="IPR032675">
    <property type="entry name" value="LRR_dom_sf"/>
</dbReference>
<evidence type="ECO:0000313" key="2">
    <source>
        <dbReference type="Proteomes" id="UP000218334"/>
    </source>
</evidence>
<organism evidence="1 2">
    <name type="scientific">Armillaria solidipes</name>
    <dbReference type="NCBI Taxonomy" id="1076256"/>
    <lineage>
        <taxon>Eukaryota</taxon>
        <taxon>Fungi</taxon>
        <taxon>Dikarya</taxon>
        <taxon>Basidiomycota</taxon>
        <taxon>Agaricomycotina</taxon>
        <taxon>Agaricomycetes</taxon>
        <taxon>Agaricomycetidae</taxon>
        <taxon>Agaricales</taxon>
        <taxon>Marasmiineae</taxon>
        <taxon>Physalacriaceae</taxon>
        <taxon>Armillaria</taxon>
    </lineage>
</organism>
<reference evidence="2" key="1">
    <citation type="journal article" date="2017" name="Nat. Ecol. Evol.">
        <title>Genome expansion and lineage-specific genetic innovations in the forest pathogenic fungi Armillaria.</title>
        <authorList>
            <person name="Sipos G."/>
            <person name="Prasanna A.N."/>
            <person name="Walter M.C."/>
            <person name="O'Connor E."/>
            <person name="Balint B."/>
            <person name="Krizsan K."/>
            <person name="Kiss B."/>
            <person name="Hess J."/>
            <person name="Varga T."/>
            <person name="Slot J."/>
            <person name="Riley R."/>
            <person name="Boka B."/>
            <person name="Rigling D."/>
            <person name="Barry K."/>
            <person name="Lee J."/>
            <person name="Mihaltcheva S."/>
            <person name="LaButti K."/>
            <person name="Lipzen A."/>
            <person name="Waldron R."/>
            <person name="Moloney N.M."/>
            <person name="Sperisen C."/>
            <person name="Kredics L."/>
            <person name="Vagvoelgyi C."/>
            <person name="Patrignani A."/>
            <person name="Fitzpatrick D."/>
            <person name="Nagy I."/>
            <person name="Doyle S."/>
            <person name="Anderson J.B."/>
            <person name="Grigoriev I.V."/>
            <person name="Gueldener U."/>
            <person name="Muensterkoetter M."/>
            <person name="Nagy L.G."/>
        </authorList>
    </citation>
    <scope>NUCLEOTIDE SEQUENCE [LARGE SCALE GENOMIC DNA]</scope>
    <source>
        <strain evidence="2">28-4</strain>
    </source>
</reference>
<evidence type="ECO:0008006" key="3">
    <source>
        <dbReference type="Google" id="ProtNLM"/>
    </source>
</evidence>
<gene>
    <name evidence="1" type="ORF">ARMSODRAFT_435349</name>
</gene>
<proteinExistence type="predicted"/>
<name>A0A2H3B3I0_9AGAR</name>
<dbReference type="AlphaFoldDB" id="A0A2H3B3I0"/>
<accession>A0A2H3B3I0</accession>
<protein>
    <recommendedName>
        <fullName evidence="3">F-box domain-containing protein</fullName>
    </recommendedName>
</protein>
<dbReference type="EMBL" id="KZ293445">
    <property type="protein sequence ID" value="PBK65469.1"/>
    <property type="molecule type" value="Genomic_DNA"/>
</dbReference>
<evidence type="ECO:0000313" key="1">
    <source>
        <dbReference type="EMBL" id="PBK65469.1"/>
    </source>
</evidence>
<sequence length="436" mass="49879">MTTPVKNNVPGDSSLSVRQELIDFTLDFLHDEVPTLRACSLVSRAFLPCSRHHIYSNVFIVHIDELDLFRNSTGQLYQYQNLAALLGHSPHLAPLVTRFRIHGKPQWMTDVLMYSSLFPIIQSLRNLSHLEFIARSRGEFQSWATFPVETHSLFLAALRSLSLKTFILKGFICLERDVQFEDVCNAAAANPALKHLSLLCCYSFGVETFQPHWPICTPLNGLPALESLSISGDSTFHKVAWMFFTQSLYSVSSIRRLSLQIRRRTNSSVIQSLLNEVQETLESFTLDICPDGKVDFDLSRHRNLSSFYTIVTDFTSLKSVPRMRLSPTLRTLTVEHVSRIWEWKSPYPARPWAGVDRLALPALERVHVRLHDAVHGMCYYYAECYTCDLRGGEQTDPGDLDNWKRQVEESMPLLKERGILEVEVVKQRHCVSEGFD</sequence>
<dbReference type="Proteomes" id="UP000218334">
    <property type="component" value="Unassembled WGS sequence"/>
</dbReference>
<dbReference type="SUPFAM" id="SSF52047">
    <property type="entry name" value="RNI-like"/>
    <property type="match status" value="1"/>
</dbReference>